<gene>
    <name evidence="1" type="ORF">OOJ09_12730</name>
</gene>
<comment type="caution">
    <text evidence="1">The sequence shown here is derived from an EMBL/GenBank/DDBJ whole genome shotgun (WGS) entry which is preliminary data.</text>
</comment>
<protein>
    <recommendedName>
        <fullName evidence="3">DnaA protein helix-turn-helix</fullName>
    </recommendedName>
</protein>
<sequence length="173" mass="18628">MAETADIWTINSKRAVMKIPVTSLCAQAGVGTTTWYEAIEGVKEARPATLAKLQLALQRYRLAYAGDTGPLIVRGAYIAALMLAAQMLKSDAKAALFSDPARKATGDPAWLAAARVRRLAFWMANGLMGFKVSEIGRAAGLTKQAVSKAITDVADSTDAEMQRVCKDLERMFS</sequence>
<dbReference type="Proteomes" id="UP001152178">
    <property type="component" value="Unassembled WGS sequence"/>
</dbReference>
<reference evidence="1" key="1">
    <citation type="submission" date="2022-11" db="EMBL/GenBank/DDBJ databases">
        <authorList>
            <person name="Coimbra C."/>
        </authorList>
    </citation>
    <scope>NUCLEOTIDE SEQUENCE</scope>
    <source>
        <strain evidence="1">Jales19</strain>
    </source>
</reference>
<evidence type="ECO:0008006" key="3">
    <source>
        <dbReference type="Google" id="ProtNLM"/>
    </source>
</evidence>
<evidence type="ECO:0000313" key="2">
    <source>
        <dbReference type="Proteomes" id="UP001152178"/>
    </source>
</evidence>
<proteinExistence type="predicted"/>
<accession>A0ABT4QTY3</accession>
<name>A0ABT4QTY3_9HYPH</name>
<organism evidence="1 2">
    <name type="scientific">Mesorhizobium qingshengii</name>
    <dbReference type="NCBI Taxonomy" id="1165689"/>
    <lineage>
        <taxon>Bacteria</taxon>
        <taxon>Pseudomonadati</taxon>
        <taxon>Pseudomonadota</taxon>
        <taxon>Alphaproteobacteria</taxon>
        <taxon>Hyphomicrobiales</taxon>
        <taxon>Phyllobacteriaceae</taxon>
        <taxon>Mesorhizobium</taxon>
    </lineage>
</organism>
<evidence type="ECO:0000313" key="1">
    <source>
        <dbReference type="EMBL" id="MCZ8545051.1"/>
    </source>
</evidence>
<dbReference type="RefSeq" id="WP_269905545.1">
    <property type="nucleotide sequence ID" value="NZ_JAPFQA010000004.1"/>
</dbReference>
<keyword evidence="2" id="KW-1185">Reference proteome</keyword>
<dbReference type="EMBL" id="JAPFQA010000004">
    <property type="protein sequence ID" value="MCZ8545051.1"/>
    <property type="molecule type" value="Genomic_DNA"/>
</dbReference>